<gene>
    <name evidence="10" type="ORF">SAMN04489806_0348</name>
</gene>
<evidence type="ECO:0000256" key="5">
    <source>
        <dbReference type="ARBA" id="ARBA00022989"/>
    </source>
</evidence>
<comment type="similarity">
    <text evidence="2">Belongs to the UPF0702 family.</text>
</comment>
<keyword evidence="3" id="KW-1003">Cell membrane</keyword>
<dbReference type="AlphaFoldDB" id="A0A1H4IWR1"/>
<accession>A0A1H4IWR1</accession>
<feature type="transmembrane region" description="Helical" evidence="7">
    <location>
        <begin position="64"/>
        <end position="84"/>
    </location>
</feature>
<evidence type="ECO:0008006" key="12">
    <source>
        <dbReference type="Google" id="ProtNLM"/>
    </source>
</evidence>
<evidence type="ECO:0000256" key="4">
    <source>
        <dbReference type="ARBA" id="ARBA00022692"/>
    </source>
</evidence>
<dbReference type="PANTHER" id="PTHR34582:SF6">
    <property type="entry name" value="UPF0702 TRANSMEMBRANE PROTEIN YCAP"/>
    <property type="match status" value="1"/>
</dbReference>
<reference evidence="10 11" key="1">
    <citation type="submission" date="2016-10" db="EMBL/GenBank/DDBJ databases">
        <authorList>
            <person name="de Groot N.N."/>
        </authorList>
    </citation>
    <scope>NUCLEOTIDE SEQUENCE [LARGE SCALE GENOMIC DNA]</scope>
    <source>
        <strain evidence="10 11">DSM 21799</strain>
    </source>
</reference>
<dbReference type="OrthoDB" id="9793799at2"/>
<evidence type="ECO:0000256" key="7">
    <source>
        <dbReference type="SAM" id="Phobius"/>
    </source>
</evidence>
<evidence type="ECO:0000256" key="1">
    <source>
        <dbReference type="ARBA" id="ARBA00004651"/>
    </source>
</evidence>
<evidence type="ECO:0000313" key="11">
    <source>
        <dbReference type="Proteomes" id="UP000199183"/>
    </source>
</evidence>
<keyword evidence="4 7" id="KW-0812">Transmembrane</keyword>
<evidence type="ECO:0000256" key="6">
    <source>
        <dbReference type="ARBA" id="ARBA00023136"/>
    </source>
</evidence>
<feature type="domain" description="YetF C-terminal" evidence="8">
    <location>
        <begin position="90"/>
        <end position="156"/>
    </location>
</feature>
<sequence>MWFESLTSVARTLLIGSAAYASLIIVLRVAGKRSLSQLNAFDFVVTVAIGSTLSTILLDSKVTWAVGTAAFLTLAALQFLLALITSRLGRAKRLVAGRPVLLLKNGLYEERALRKTRLTREDVMQKIRNSGIGDVSSAGAVVLEADGRLSVISTDKMGDESALSDVRS</sequence>
<dbReference type="InterPro" id="IPR007353">
    <property type="entry name" value="DUF421"/>
</dbReference>
<feature type="domain" description="YetF-like N-terminal transmembrane" evidence="9">
    <location>
        <begin position="21"/>
        <end position="81"/>
    </location>
</feature>
<dbReference type="EMBL" id="FNRY01000001">
    <property type="protein sequence ID" value="SEB38571.1"/>
    <property type="molecule type" value="Genomic_DNA"/>
</dbReference>
<keyword evidence="11" id="KW-1185">Reference proteome</keyword>
<dbReference type="Proteomes" id="UP000199183">
    <property type="component" value="Unassembled WGS sequence"/>
</dbReference>
<evidence type="ECO:0000259" key="9">
    <source>
        <dbReference type="Pfam" id="PF20730"/>
    </source>
</evidence>
<evidence type="ECO:0000256" key="3">
    <source>
        <dbReference type="ARBA" id="ARBA00022475"/>
    </source>
</evidence>
<dbReference type="Pfam" id="PF20730">
    <property type="entry name" value="YetF_N"/>
    <property type="match status" value="1"/>
</dbReference>
<dbReference type="InterPro" id="IPR023090">
    <property type="entry name" value="UPF0702_alpha/beta_dom_sf"/>
</dbReference>
<dbReference type="Pfam" id="PF04239">
    <property type="entry name" value="DUF421"/>
    <property type="match status" value="1"/>
</dbReference>
<comment type="subcellular location">
    <subcellularLocation>
        <location evidence="1">Cell membrane</location>
        <topology evidence="1">Multi-pass membrane protein</topology>
    </subcellularLocation>
</comment>
<evidence type="ECO:0000256" key="2">
    <source>
        <dbReference type="ARBA" id="ARBA00006448"/>
    </source>
</evidence>
<dbReference type="RefSeq" id="WP_091179224.1">
    <property type="nucleotide sequence ID" value="NZ_FNRY01000001.1"/>
</dbReference>
<dbReference type="PANTHER" id="PTHR34582">
    <property type="entry name" value="UPF0702 TRANSMEMBRANE PROTEIN YCAP"/>
    <property type="match status" value="1"/>
</dbReference>
<dbReference type="GO" id="GO:0005886">
    <property type="term" value="C:plasma membrane"/>
    <property type="evidence" value="ECO:0007669"/>
    <property type="project" value="UniProtKB-SubCell"/>
</dbReference>
<keyword evidence="5 7" id="KW-1133">Transmembrane helix</keyword>
<protein>
    <recommendedName>
        <fullName evidence="12">DUF421 domain-containing protein</fullName>
    </recommendedName>
</protein>
<evidence type="ECO:0000313" key="10">
    <source>
        <dbReference type="EMBL" id="SEB38571.1"/>
    </source>
</evidence>
<name>A0A1H4IWR1_9MICO</name>
<dbReference type="STRING" id="640635.SAMN04489806_0348"/>
<proteinExistence type="inferred from homology"/>
<organism evidence="10 11">
    <name type="scientific">Paramicrobacterium humi</name>
    <dbReference type="NCBI Taxonomy" id="640635"/>
    <lineage>
        <taxon>Bacteria</taxon>
        <taxon>Bacillati</taxon>
        <taxon>Actinomycetota</taxon>
        <taxon>Actinomycetes</taxon>
        <taxon>Micrococcales</taxon>
        <taxon>Microbacteriaceae</taxon>
        <taxon>Paramicrobacterium</taxon>
    </lineage>
</organism>
<dbReference type="InterPro" id="IPR048454">
    <property type="entry name" value="YetF_N"/>
</dbReference>
<feature type="transmembrane region" description="Helical" evidence="7">
    <location>
        <begin position="38"/>
        <end position="58"/>
    </location>
</feature>
<keyword evidence="6 7" id="KW-0472">Membrane</keyword>
<feature type="transmembrane region" description="Helical" evidence="7">
    <location>
        <begin position="12"/>
        <end position="31"/>
    </location>
</feature>
<dbReference type="Gene3D" id="3.30.240.20">
    <property type="entry name" value="bsu07140 like domains"/>
    <property type="match status" value="1"/>
</dbReference>
<evidence type="ECO:0000259" key="8">
    <source>
        <dbReference type="Pfam" id="PF04239"/>
    </source>
</evidence>